<dbReference type="PROSITE" id="PS50885">
    <property type="entry name" value="HAMP"/>
    <property type="match status" value="1"/>
</dbReference>
<dbReference type="Gene3D" id="3.30.450.20">
    <property type="entry name" value="PAS domain"/>
    <property type="match status" value="1"/>
</dbReference>
<dbReference type="SMART" id="SM01049">
    <property type="entry name" value="Cache_2"/>
    <property type="match status" value="1"/>
</dbReference>
<organism evidence="13 14">
    <name type="scientific">Photobacterium halotolerans</name>
    <dbReference type="NCBI Taxonomy" id="265726"/>
    <lineage>
        <taxon>Bacteria</taxon>
        <taxon>Pseudomonadati</taxon>
        <taxon>Pseudomonadota</taxon>
        <taxon>Gammaproteobacteria</taxon>
        <taxon>Vibrionales</taxon>
        <taxon>Vibrionaceae</taxon>
        <taxon>Photobacterium</taxon>
    </lineage>
</organism>
<evidence type="ECO:0000256" key="1">
    <source>
        <dbReference type="ARBA" id="ARBA00004651"/>
    </source>
</evidence>
<evidence type="ECO:0000256" key="10">
    <source>
        <dbReference type="SAM" id="Phobius"/>
    </source>
</evidence>
<dbReference type="InterPro" id="IPR004089">
    <property type="entry name" value="MCPsignal_dom"/>
</dbReference>
<evidence type="ECO:0000256" key="3">
    <source>
        <dbReference type="ARBA" id="ARBA00022692"/>
    </source>
</evidence>
<dbReference type="PATRIC" id="fig|265726.11.peg.2044"/>
<keyword evidence="9" id="KW-0175">Coiled coil</keyword>
<proteinExistence type="inferred from homology"/>
<feature type="coiled-coil region" evidence="9">
    <location>
        <begin position="253"/>
        <end position="315"/>
    </location>
</feature>
<evidence type="ECO:0000256" key="5">
    <source>
        <dbReference type="ARBA" id="ARBA00023136"/>
    </source>
</evidence>
<evidence type="ECO:0000256" key="6">
    <source>
        <dbReference type="ARBA" id="ARBA00023224"/>
    </source>
</evidence>
<dbReference type="InterPro" id="IPR033480">
    <property type="entry name" value="sCache_2"/>
</dbReference>
<dbReference type="EMBL" id="JWYV01000002">
    <property type="protein sequence ID" value="KKD00881.1"/>
    <property type="molecule type" value="Genomic_DNA"/>
</dbReference>
<protein>
    <submittedName>
        <fullName evidence="13">Chemotaxis protein</fullName>
    </submittedName>
</protein>
<accession>A0A0F5VFC2</accession>
<feature type="domain" description="HAMP" evidence="12">
    <location>
        <begin position="209"/>
        <end position="261"/>
    </location>
</feature>
<evidence type="ECO:0000259" key="11">
    <source>
        <dbReference type="PROSITE" id="PS50111"/>
    </source>
</evidence>
<dbReference type="FunFam" id="1.10.287.950:FF:000001">
    <property type="entry name" value="Methyl-accepting chemotaxis sensory transducer"/>
    <property type="match status" value="1"/>
</dbReference>
<comment type="similarity">
    <text evidence="7">Belongs to the methyl-accepting chemotaxis (MCP) protein family.</text>
</comment>
<evidence type="ECO:0000313" key="14">
    <source>
        <dbReference type="Proteomes" id="UP000033633"/>
    </source>
</evidence>
<evidence type="ECO:0000256" key="8">
    <source>
        <dbReference type="PROSITE-ProRule" id="PRU00284"/>
    </source>
</evidence>
<sequence length="538" mass="58610">MKLGNISIKIKLQLLVAIATGIIVSVCIYNLAQQHSASFSEREDKLRAQVETAQGMIAFFAAQTSDLGAEQAKRMALKAIEQLRYDGDNYFWVINSGQQVIIHPLKPELNGADASAIRDGSGKYHWREMANIATVTGQGFLDYTWRAPDGRLHDKISYVMYVPEWDWIVGSGVLVSDIDDAFYRNLVQASVFAAVAVFILALMGYLLAHDIVSPLNALVDKIHVIADGDLTVRLNKKRQDEIGEMGREVDRMLDKLQAALKVARQSAEQSREMAGRIAGASEETATSVESQHVQLEQLSAAMNEMSATINDVAQNAENTSEATVQVAGQAQQSSASMKSTSDNIQAVAENITQADSFVNELLQGVKDIHAVVNVIQDVSEQTNLLALNAAIEAARAGEMGRGFAVVADEVRNLASRTQQSTSEVKASIDRLTHIAEQSSQTMQSSHFQAASCVDIALETRSTFENMVSDLNQTTDRVVLIAAAAEQQGIVANEMNENVSSIHLSANAMKESSMNLAEESQAMAQAFELLNQHLAYFKV</sequence>
<dbReference type="PANTHER" id="PTHR32089">
    <property type="entry name" value="METHYL-ACCEPTING CHEMOTAXIS PROTEIN MCPB"/>
    <property type="match status" value="1"/>
</dbReference>
<dbReference type="PROSITE" id="PS50111">
    <property type="entry name" value="CHEMOTAXIS_TRANSDUC_2"/>
    <property type="match status" value="1"/>
</dbReference>
<dbReference type="SMART" id="SM00283">
    <property type="entry name" value="MA"/>
    <property type="match status" value="1"/>
</dbReference>
<evidence type="ECO:0000256" key="7">
    <source>
        <dbReference type="ARBA" id="ARBA00029447"/>
    </source>
</evidence>
<dbReference type="GO" id="GO:0007165">
    <property type="term" value="P:signal transduction"/>
    <property type="evidence" value="ECO:0007669"/>
    <property type="project" value="UniProtKB-KW"/>
</dbReference>
<dbReference type="OrthoDB" id="2489132at2"/>
<keyword evidence="5 10" id="KW-0472">Membrane</keyword>
<comment type="subcellular location">
    <subcellularLocation>
        <location evidence="1">Cell membrane</location>
        <topology evidence="1">Multi-pass membrane protein</topology>
    </subcellularLocation>
</comment>
<dbReference type="GO" id="GO:0004888">
    <property type="term" value="F:transmembrane signaling receptor activity"/>
    <property type="evidence" value="ECO:0007669"/>
    <property type="project" value="InterPro"/>
</dbReference>
<evidence type="ECO:0000259" key="12">
    <source>
        <dbReference type="PROSITE" id="PS50885"/>
    </source>
</evidence>
<evidence type="ECO:0000256" key="2">
    <source>
        <dbReference type="ARBA" id="ARBA00022475"/>
    </source>
</evidence>
<keyword evidence="2" id="KW-1003">Cell membrane</keyword>
<dbReference type="PANTHER" id="PTHR32089:SF120">
    <property type="entry name" value="METHYL-ACCEPTING CHEMOTAXIS PROTEIN TLPQ"/>
    <property type="match status" value="1"/>
</dbReference>
<feature type="transmembrane region" description="Helical" evidence="10">
    <location>
        <begin position="12"/>
        <end position="32"/>
    </location>
</feature>
<dbReference type="AlphaFoldDB" id="A0A0F5VFC2"/>
<dbReference type="PRINTS" id="PR00260">
    <property type="entry name" value="CHEMTRNSDUCR"/>
</dbReference>
<dbReference type="GO" id="GO:0005886">
    <property type="term" value="C:plasma membrane"/>
    <property type="evidence" value="ECO:0007669"/>
    <property type="project" value="UniProtKB-SubCell"/>
</dbReference>
<evidence type="ECO:0000256" key="9">
    <source>
        <dbReference type="SAM" id="Coils"/>
    </source>
</evidence>
<keyword evidence="4 10" id="KW-1133">Transmembrane helix</keyword>
<feature type="domain" description="Methyl-accepting transducer" evidence="11">
    <location>
        <begin position="266"/>
        <end position="502"/>
    </location>
</feature>
<dbReference type="CDD" id="cd06225">
    <property type="entry name" value="HAMP"/>
    <property type="match status" value="1"/>
</dbReference>
<dbReference type="Gene3D" id="1.10.287.950">
    <property type="entry name" value="Methyl-accepting chemotaxis protein"/>
    <property type="match status" value="1"/>
</dbReference>
<dbReference type="Pfam" id="PF00672">
    <property type="entry name" value="HAMP"/>
    <property type="match status" value="1"/>
</dbReference>
<feature type="transmembrane region" description="Helical" evidence="10">
    <location>
        <begin position="186"/>
        <end position="208"/>
    </location>
</feature>
<reference evidence="13 14" key="1">
    <citation type="submission" date="2014-12" db="EMBL/GenBank/DDBJ databases">
        <title>Mercury Reductase activity and rhizosphere competence traits in the genome of root associated Photobacterium halotolerans MELD1.</title>
        <authorList>
            <person name="Mathew D.C."/>
            <person name="Huang C.-C."/>
        </authorList>
    </citation>
    <scope>NUCLEOTIDE SEQUENCE [LARGE SCALE GENOMIC DNA]</scope>
    <source>
        <strain evidence="13 14">MELD1</strain>
    </source>
</reference>
<keyword evidence="6 8" id="KW-0807">Transducer</keyword>
<dbReference type="Proteomes" id="UP000033633">
    <property type="component" value="Unassembled WGS sequence"/>
</dbReference>
<dbReference type="SMART" id="SM00304">
    <property type="entry name" value="HAMP"/>
    <property type="match status" value="1"/>
</dbReference>
<gene>
    <name evidence="13" type="ORF">KY46_03485</name>
</gene>
<name>A0A0F5VFC2_9GAMM</name>
<dbReference type="Pfam" id="PF00015">
    <property type="entry name" value="MCPsignal"/>
    <property type="match status" value="1"/>
</dbReference>
<dbReference type="GO" id="GO:0006935">
    <property type="term" value="P:chemotaxis"/>
    <property type="evidence" value="ECO:0007669"/>
    <property type="project" value="InterPro"/>
</dbReference>
<keyword evidence="14" id="KW-1185">Reference proteome</keyword>
<comment type="caution">
    <text evidence="13">The sequence shown here is derived from an EMBL/GenBank/DDBJ whole genome shotgun (WGS) entry which is preliminary data.</text>
</comment>
<evidence type="ECO:0000256" key="4">
    <source>
        <dbReference type="ARBA" id="ARBA00022989"/>
    </source>
</evidence>
<evidence type="ECO:0000313" key="13">
    <source>
        <dbReference type="EMBL" id="KKD00881.1"/>
    </source>
</evidence>
<dbReference type="SUPFAM" id="SSF58104">
    <property type="entry name" value="Methyl-accepting chemotaxis protein (MCP) signaling domain"/>
    <property type="match status" value="1"/>
</dbReference>
<dbReference type="InterPro" id="IPR003660">
    <property type="entry name" value="HAMP_dom"/>
</dbReference>
<dbReference type="InterPro" id="IPR004090">
    <property type="entry name" value="Chemotax_Me-accpt_rcpt"/>
</dbReference>
<dbReference type="STRING" id="265726.KY46_03485"/>
<dbReference type="RefSeq" id="WP_046219246.1">
    <property type="nucleotide sequence ID" value="NZ_JWYV01000002.1"/>
</dbReference>
<keyword evidence="3 10" id="KW-0812">Transmembrane</keyword>
<dbReference type="Pfam" id="PF17200">
    <property type="entry name" value="sCache_2"/>
    <property type="match status" value="1"/>
</dbReference>